<accession>A0ABD5NSN2</accession>
<protein>
    <submittedName>
        <fullName evidence="3">Type IV pilin N-terminal domain-containing protein</fullName>
    </submittedName>
</protein>
<dbReference type="InterPro" id="IPR012859">
    <property type="entry name" value="Pilin_N_archaeal"/>
</dbReference>
<proteinExistence type="predicted"/>
<dbReference type="AlphaFoldDB" id="A0ABD5NSN2"/>
<dbReference type="InterPro" id="IPR013373">
    <property type="entry name" value="Flagellin/pilin_N_arc"/>
</dbReference>
<evidence type="ECO:0000313" key="4">
    <source>
        <dbReference type="Proteomes" id="UP001595846"/>
    </source>
</evidence>
<dbReference type="NCBIfam" id="TIGR02537">
    <property type="entry name" value="arch_flag_Nterm"/>
    <property type="match status" value="1"/>
</dbReference>
<keyword evidence="4" id="KW-1185">Reference proteome</keyword>
<gene>
    <name evidence="3" type="ORF">ACFOUR_16635</name>
</gene>
<sequence length="132" mass="13242">MTDEIHAGAGYGTLEASRALSPIVGAVTLLAITVILASVLAVLVGGFTGLVDPQVDAGVTVDQPSSTTVSVTYTAVGTSDHVVIRGDCAFGTTHLHAVGESTTQSCSPGDEVLVVAVHDDGTESLVTSYTVA</sequence>
<name>A0ABD5NSN2_9EURY</name>
<dbReference type="Pfam" id="PF07790">
    <property type="entry name" value="Pilin_N"/>
    <property type="match status" value="1"/>
</dbReference>
<feature type="domain" description="Archaeal Type IV pilin N-terminal" evidence="2">
    <location>
        <begin position="18"/>
        <end position="73"/>
    </location>
</feature>
<evidence type="ECO:0000313" key="3">
    <source>
        <dbReference type="EMBL" id="MFC3959988.1"/>
    </source>
</evidence>
<organism evidence="3 4">
    <name type="scientific">Halovivax cerinus</name>
    <dbReference type="NCBI Taxonomy" id="1487865"/>
    <lineage>
        <taxon>Archaea</taxon>
        <taxon>Methanobacteriati</taxon>
        <taxon>Methanobacteriota</taxon>
        <taxon>Stenosarchaea group</taxon>
        <taxon>Halobacteria</taxon>
        <taxon>Halobacteriales</taxon>
        <taxon>Natrialbaceae</taxon>
        <taxon>Halovivax</taxon>
    </lineage>
</organism>
<feature type="transmembrane region" description="Helical" evidence="1">
    <location>
        <begin position="23"/>
        <end position="44"/>
    </location>
</feature>
<keyword evidence="1" id="KW-0812">Transmembrane</keyword>
<dbReference type="RefSeq" id="WP_256531498.1">
    <property type="nucleotide sequence ID" value="NZ_CP101824.1"/>
</dbReference>
<reference evidence="3 4" key="1">
    <citation type="journal article" date="2019" name="Int. J. Syst. Evol. Microbiol.">
        <title>The Global Catalogue of Microorganisms (GCM) 10K type strain sequencing project: providing services to taxonomists for standard genome sequencing and annotation.</title>
        <authorList>
            <consortium name="The Broad Institute Genomics Platform"/>
            <consortium name="The Broad Institute Genome Sequencing Center for Infectious Disease"/>
            <person name="Wu L."/>
            <person name="Ma J."/>
        </authorList>
    </citation>
    <scope>NUCLEOTIDE SEQUENCE [LARGE SCALE GENOMIC DNA]</scope>
    <source>
        <strain evidence="3 4">IBRC-M 10256</strain>
    </source>
</reference>
<dbReference type="Proteomes" id="UP001595846">
    <property type="component" value="Unassembled WGS sequence"/>
</dbReference>
<keyword evidence="1" id="KW-0472">Membrane</keyword>
<dbReference type="EMBL" id="JBHSAQ010000014">
    <property type="protein sequence ID" value="MFC3959988.1"/>
    <property type="molecule type" value="Genomic_DNA"/>
</dbReference>
<evidence type="ECO:0000256" key="1">
    <source>
        <dbReference type="SAM" id="Phobius"/>
    </source>
</evidence>
<dbReference type="GeneID" id="73904243"/>
<keyword evidence="1" id="KW-1133">Transmembrane helix</keyword>
<evidence type="ECO:0000259" key="2">
    <source>
        <dbReference type="Pfam" id="PF07790"/>
    </source>
</evidence>
<comment type="caution">
    <text evidence="3">The sequence shown here is derived from an EMBL/GenBank/DDBJ whole genome shotgun (WGS) entry which is preliminary data.</text>
</comment>